<dbReference type="PROSITE" id="PS51186">
    <property type="entry name" value="GNAT"/>
    <property type="match status" value="1"/>
</dbReference>
<evidence type="ECO:0000313" key="3">
    <source>
        <dbReference type="Proteomes" id="UP001059380"/>
    </source>
</evidence>
<gene>
    <name evidence="2" type="ORF">MOP44_18630</name>
</gene>
<proteinExistence type="predicted"/>
<dbReference type="InterPro" id="IPR016181">
    <property type="entry name" value="Acyl_CoA_acyltransferase"/>
</dbReference>
<feature type="domain" description="N-acetyltransferase" evidence="1">
    <location>
        <begin position="3"/>
        <end position="145"/>
    </location>
</feature>
<name>A0A9J7BIF5_9BACT</name>
<evidence type="ECO:0000259" key="1">
    <source>
        <dbReference type="PROSITE" id="PS51186"/>
    </source>
</evidence>
<dbReference type="AlphaFoldDB" id="A0A9J7BIF5"/>
<evidence type="ECO:0000313" key="2">
    <source>
        <dbReference type="EMBL" id="UWZ82576.1"/>
    </source>
</evidence>
<dbReference type="InterPro" id="IPR000182">
    <property type="entry name" value="GNAT_dom"/>
</dbReference>
<dbReference type="Proteomes" id="UP001059380">
    <property type="component" value="Chromosome"/>
</dbReference>
<dbReference type="Gene3D" id="3.40.630.30">
    <property type="match status" value="1"/>
</dbReference>
<dbReference type="SUPFAM" id="SSF55729">
    <property type="entry name" value="Acyl-CoA N-acyltransferases (Nat)"/>
    <property type="match status" value="1"/>
</dbReference>
<protein>
    <submittedName>
        <fullName evidence="2">GNAT family N-acetyltransferase</fullName>
    </submittedName>
</protein>
<dbReference type="Pfam" id="PF00583">
    <property type="entry name" value="Acetyltransf_1"/>
    <property type="match status" value="1"/>
</dbReference>
<dbReference type="EMBL" id="CP093313">
    <property type="protein sequence ID" value="UWZ82576.1"/>
    <property type="molecule type" value="Genomic_DNA"/>
</dbReference>
<dbReference type="RefSeq" id="WP_260791763.1">
    <property type="nucleotide sequence ID" value="NZ_CP093313.1"/>
</dbReference>
<dbReference type="CDD" id="cd04301">
    <property type="entry name" value="NAT_SF"/>
    <property type="match status" value="1"/>
</dbReference>
<dbReference type="KEGG" id="orp:MOP44_18630"/>
<dbReference type="GO" id="GO:0016747">
    <property type="term" value="F:acyltransferase activity, transferring groups other than amino-acyl groups"/>
    <property type="evidence" value="ECO:0007669"/>
    <property type="project" value="InterPro"/>
</dbReference>
<organism evidence="2 3">
    <name type="scientific">Occallatibacter riparius</name>
    <dbReference type="NCBI Taxonomy" id="1002689"/>
    <lineage>
        <taxon>Bacteria</taxon>
        <taxon>Pseudomonadati</taxon>
        <taxon>Acidobacteriota</taxon>
        <taxon>Terriglobia</taxon>
        <taxon>Terriglobales</taxon>
        <taxon>Acidobacteriaceae</taxon>
        <taxon>Occallatibacter</taxon>
    </lineage>
</organism>
<keyword evidence="3" id="KW-1185">Reference proteome</keyword>
<sequence length="169" mass="19256">MDLRLRAYCANDFEFARGLYFQTMRWAIERIFGWDQAFQEANFVEWFKPDEISIIVADGADVGWIQQRLDGEAIFLGSIYIAPAMQRKGIGTRVIQATLDLARLRHQVVTLAVMKINPALALYERLGFRFTHQDEHKLYLRADPSSASRCGRITANSEVVISGGHGFSR</sequence>
<reference evidence="2" key="1">
    <citation type="submission" date="2021-04" db="EMBL/GenBank/DDBJ databases">
        <title>Phylogenetic analysis of Acidobacteriaceae.</title>
        <authorList>
            <person name="Qiu L."/>
            <person name="Zhang Q."/>
        </authorList>
    </citation>
    <scope>NUCLEOTIDE SEQUENCE</scope>
    <source>
        <strain evidence="2">DSM 25168</strain>
    </source>
</reference>
<accession>A0A9J7BIF5</accession>